<dbReference type="EMBL" id="CP118709">
    <property type="protein sequence ID" value="WGK81695.1"/>
    <property type="molecule type" value="Genomic_DNA"/>
</dbReference>
<dbReference type="Proteomes" id="UP001239257">
    <property type="component" value="Chromosome 1"/>
</dbReference>
<dbReference type="RefSeq" id="WP_168523521.1">
    <property type="nucleotide sequence ID" value="NZ_CALYLA010000019.1"/>
</dbReference>
<evidence type="ECO:0000313" key="1">
    <source>
        <dbReference type="EMBL" id="WGK81695.1"/>
    </source>
</evidence>
<organism evidence="1 2">
    <name type="scientific">Vibrio aestuarianus</name>
    <dbReference type="NCBI Taxonomy" id="28171"/>
    <lineage>
        <taxon>Bacteria</taxon>
        <taxon>Pseudomonadati</taxon>
        <taxon>Pseudomonadota</taxon>
        <taxon>Gammaproteobacteria</taxon>
        <taxon>Vibrionales</taxon>
        <taxon>Vibrionaceae</taxon>
        <taxon>Vibrio</taxon>
    </lineage>
</organism>
<dbReference type="InterPro" id="IPR007690">
    <property type="entry name" value="T2SS_GspM"/>
</dbReference>
<gene>
    <name evidence="1" type="primary">gspM</name>
    <name evidence="1" type="ORF">PYE51_00065</name>
</gene>
<proteinExistence type="predicted"/>
<accession>A0A7X6N4M0</accession>
<dbReference type="AlphaFoldDB" id="A0A7X6N4M0"/>
<reference evidence="1" key="1">
    <citation type="submission" date="2022-02" db="EMBL/GenBank/DDBJ databases">
        <title>Emergence and expansion in Europe of a Vibrio aestuarianus clonal complex pathogenic for oysters.</title>
        <authorList>
            <person name="Mesnil A."/>
            <person name="Travers M.-A."/>
        </authorList>
    </citation>
    <scope>NUCLEOTIDE SEQUENCE</scope>
    <source>
        <strain evidence="1">U29</strain>
    </source>
</reference>
<evidence type="ECO:0000313" key="2">
    <source>
        <dbReference type="Proteomes" id="UP001239257"/>
    </source>
</evidence>
<name>A0A7X6N4M0_9VIBR</name>
<sequence>MNWQDLNNKFSKLSPREKVLIALCGLVVSVLLIFSVLLEPTLKSITANKLQLQSLEQSNQRIQGDILLLTAKLNKDPNQEIDIEFKQLLEQSQALSLELSKVVDSLITPAQMAEQLESVLANSQNLKLVSLESLSAESIANNSKTSEYSGYYVHPVRLEFTGEYFAILNYLASLESLPMKYYWRHFQYSVEDYPQARVIMEVYTLGVRQEFIGG</sequence>
<protein>
    <submittedName>
        <fullName evidence="1">Type II secretion system protein GspM</fullName>
    </submittedName>
</protein>
<dbReference type="GO" id="GO:0015628">
    <property type="term" value="P:protein secretion by the type II secretion system"/>
    <property type="evidence" value="ECO:0007669"/>
    <property type="project" value="InterPro"/>
</dbReference>
<dbReference type="Pfam" id="PF04612">
    <property type="entry name" value="T2SSM"/>
    <property type="match status" value="1"/>
</dbReference>
<dbReference type="GO" id="GO:0015627">
    <property type="term" value="C:type II protein secretion system complex"/>
    <property type="evidence" value="ECO:0007669"/>
    <property type="project" value="InterPro"/>
</dbReference>